<dbReference type="KEGG" id="cim:CIMG_08462"/>
<evidence type="ECO:0000313" key="5">
    <source>
        <dbReference type="Proteomes" id="UP000001261"/>
    </source>
</evidence>
<dbReference type="OMA" id="SHVDEWR"/>
<keyword evidence="5" id="KW-1185">Reference proteome</keyword>
<dbReference type="AlphaFoldDB" id="A0A0E1RVC8"/>
<dbReference type="STRING" id="246410.A0A0E1RVC8"/>
<name>A0A0E1RVC8_COCIM</name>
<dbReference type="GO" id="GO:0050664">
    <property type="term" value="F:oxidoreductase activity, acting on NAD(P)H, oxygen as acceptor"/>
    <property type="evidence" value="ECO:0007669"/>
    <property type="project" value="TreeGrafter"/>
</dbReference>
<dbReference type="InterPro" id="IPR036291">
    <property type="entry name" value="NAD(P)-bd_dom_sf"/>
</dbReference>
<dbReference type="RefSeq" id="XP_001241299.1">
    <property type="nucleotide sequence ID" value="XM_001241298.2"/>
</dbReference>
<dbReference type="EMBL" id="GG704913">
    <property type="protein sequence ID" value="EAS29716.1"/>
    <property type="molecule type" value="Genomic_DNA"/>
</dbReference>
<dbReference type="PROSITE" id="PS00061">
    <property type="entry name" value="ADH_SHORT"/>
    <property type="match status" value="1"/>
</dbReference>
<dbReference type="FunFam" id="3.40.50.720:FF:000281">
    <property type="entry name" value="Uncharacterized oxidoreductase YIR035C"/>
    <property type="match status" value="1"/>
</dbReference>
<dbReference type="PRINTS" id="PR00081">
    <property type="entry name" value="GDHRDH"/>
</dbReference>
<gene>
    <name evidence="4" type="ORF">CIMG_08462</name>
</gene>
<dbReference type="FunCoup" id="A0A0E1RVC8">
    <property type="interactions" value="100"/>
</dbReference>
<evidence type="ECO:0000256" key="2">
    <source>
        <dbReference type="ARBA" id="ARBA00022857"/>
    </source>
</evidence>
<dbReference type="CDD" id="cd05367">
    <property type="entry name" value="SPR-like_SDR_c"/>
    <property type="match status" value="1"/>
</dbReference>
<organism evidence="4 5">
    <name type="scientific">Coccidioides immitis (strain RS)</name>
    <name type="common">Valley fever fungus</name>
    <dbReference type="NCBI Taxonomy" id="246410"/>
    <lineage>
        <taxon>Eukaryota</taxon>
        <taxon>Fungi</taxon>
        <taxon>Dikarya</taxon>
        <taxon>Ascomycota</taxon>
        <taxon>Pezizomycotina</taxon>
        <taxon>Eurotiomycetes</taxon>
        <taxon>Eurotiomycetidae</taxon>
        <taxon>Onygenales</taxon>
        <taxon>Onygenaceae</taxon>
        <taxon>Coccidioides</taxon>
    </lineage>
</organism>
<evidence type="ECO:0000256" key="1">
    <source>
        <dbReference type="ARBA" id="ARBA00006484"/>
    </source>
</evidence>
<reference evidence="5" key="1">
    <citation type="journal article" date="2009" name="Genome Res.">
        <title>Comparative genomic analyses of the human fungal pathogens Coccidioides and their relatives.</title>
        <authorList>
            <person name="Sharpton T.J."/>
            <person name="Stajich J.E."/>
            <person name="Rounsley S.D."/>
            <person name="Gardner M.J."/>
            <person name="Wortman J.R."/>
            <person name="Jordar V.S."/>
            <person name="Maiti R."/>
            <person name="Kodira C.D."/>
            <person name="Neafsey D.E."/>
            <person name="Zeng Q."/>
            <person name="Hung C.-Y."/>
            <person name="McMahan C."/>
            <person name="Muszewska A."/>
            <person name="Grynberg M."/>
            <person name="Mandel M.A."/>
            <person name="Kellner E.M."/>
            <person name="Barker B.M."/>
            <person name="Galgiani J.N."/>
            <person name="Orbach M.J."/>
            <person name="Kirkland T.N."/>
            <person name="Cole G.T."/>
            <person name="Henn M.R."/>
            <person name="Birren B.W."/>
            <person name="Taylor J.W."/>
        </authorList>
    </citation>
    <scope>NUCLEOTIDE SEQUENCE [LARGE SCALE GENOMIC DNA]</scope>
    <source>
        <strain evidence="5">RS</strain>
    </source>
</reference>
<evidence type="ECO:0000256" key="3">
    <source>
        <dbReference type="ARBA" id="ARBA00023002"/>
    </source>
</evidence>
<reference evidence="5" key="2">
    <citation type="journal article" date="2010" name="Genome Res.">
        <title>Population genomic sequencing of Coccidioides fungi reveals recent hybridization and transposon control.</title>
        <authorList>
            <person name="Neafsey D.E."/>
            <person name="Barker B.M."/>
            <person name="Sharpton T.J."/>
            <person name="Stajich J.E."/>
            <person name="Park D.J."/>
            <person name="Whiston E."/>
            <person name="Hung C.-Y."/>
            <person name="McMahan C."/>
            <person name="White J."/>
            <person name="Sykes S."/>
            <person name="Heiman D."/>
            <person name="Young S."/>
            <person name="Zeng Q."/>
            <person name="Abouelleil A."/>
            <person name="Aftuck L."/>
            <person name="Bessette D."/>
            <person name="Brown A."/>
            <person name="FitzGerald M."/>
            <person name="Lui A."/>
            <person name="Macdonald J.P."/>
            <person name="Priest M."/>
            <person name="Orbach M.J."/>
            <person name="Galgiani J.N."/>
            <person name="Kirkland T.N."/>
            <person name="Cole G.T."/>
            <person name="Birren B.W."/>
            <person name="Henn M.R."/>
            <person name="Taylor J.W."/>
            <person name="Rounsley S.D."/>
        </authorList>
    </citation>
    <scope>GENOME REANNOTATION</scope>
    <source>
        <strain evidence="5">RS</strain>
    </source>
</reference>
<proteinExistence type="inferred from homology"/>
<dbReference type="Gene3D" id="3.40.50.720">
    <property type="entry name" value="NAD(P)-binding Rossmann-like Domain"/>
    <property type="match status" value="1"/>
</dbReference>
<dbReference type="SUPFAM" id="SSF51735">
    <property type="entry name" value="NAD(P)-binding Rossmann-fold domains"/>
    <property type="match status" value="1"/>
</dbReference>
<dbReference type="InParanoid" id="A0A0E1RVC8"/>
<dbReference type="PANTHER" id="PTHR43008">
    <property type="entry name" value="BENZIL REDUCTASE"/>
    <property type="match status" value="1"/>
</dbReference>
<dbReference type="OrthoDB" id="153074at2759"/>
<accession>A0A0E1RVC8</accession>
<dbReference type="InterPro" id="IPR002347">
    <property type="entry name" value="SDR_fam"/>
</dbReference>
<dbReference type="Pfam" id="PF00106">
    <property type="entry name" value="adh_short"/>
    <property type="match status" value="1"/>
</dbReference>
<keyword evidence="3" id="KW-0560">Oxidoreductase</keyword>
<dbReference type="Proteomes" id="UP000001261">
    <property type="component" value="Unassembled WGS sequence"/>
</dbReference>
<dbReference type="VEuPathDB" id="FungiDB:CIMG_08462"/>
<dbReference type="InterPro" id="IPR020904">
    <property type="entry name" value="Sc_DH/Rdtase_CS"/>
</dbReference>
<evidence type="ECO:0000313" key="4">
    <source>
        <dbReference type="EMBL" id="EAS29716.1"/>
    </source>
</evidence>
<sequence length="258" mass="27945">MKFATGRTIILTGASRGIGWEIARCLLSSPLSSNVVAIARSEQPLLKLKEQYGRQVEIVCGDATERGIADKAVKAALTAFGRIDGLIVNHGVVAPVTKVVESDMEAWKKGFDINFFSAVEFVKAALPHIRISRGNIIFTSSGAATSAVIGWGFYGASKAAMNHFNATLAKEEPEVTCIAIRPGMVDTQMQEELRSEHIDVLGPNDGQRFITAHKEGKLLPPEKPGHVIAKLAVSAPRELSGQFLTWNSEELKDYQDDA</sequence>
<protein>
    <submittedName>
        <fullName evidence="4">Short chain dehydrogenase/reductase</fullName>
    </submittedName>
</protein>
<dbReference type="GeneID" id="4559952"/>
<dbReference type="PANTHER" id="PTHR43008:SF8">
    <property type="entry name" value="BENZIL REDUCTASE ((S)-BENZOIN FORMING) IRC24"/>
    <property type="match status" value="1"/>
</dbReference>
<keyword evidence="2" id="KW-0521">NADP</keyword>
<comment type="similarity">
    <text evidence="1">Belongs to the short-chain dehydrogenases/reductases (SDR) family.</text>
</comment>